<dbReference type="InterPro" id="IPR028049">
    <property type="entry name" value="Imm-NTF2"/>
</dbReference>
<dbReference type="EMBL" id="CP015401">
    <property type="protein sequence ID" value="ANU56802.1"/>
    <property type="molecule type" value="Genomic_DNA"/>
</dbReference>
<dbReference type="RefSeq" id="WP_065538027.1">
    <property type="nucleotide sequence ID" value="NZ_CP015401.2"/>
</dbReference>
<sequence>MEDLEIKQEIERTIIAFFTEMNGWEIYCEDIDNNPDLSEKEKTELMKLKISSIFIQFCTSKDRKMGLPNCLSWGLEGSYKYDPSKETITDIERVTKNKFHVYTCIEKGLMKELHCYVCVCKSNKWLIDSKKRKWGDDTKWSNIYL</sequence>
<protein>
    <recommendedName>
        <fullName evidence="1">NTF2 fold immunity protein domain-containing protein</fullName>
    </recommendedName>
</protein>
<evidence type="ECO:0000259" key="1">
    <source>
        <dbReference type="Pfam" id="PF15655"/>
    </source>
</evidence>
<dbReference type="Pfam" id="PF15655">
    <property type="entry name" value="Imm-NTF2"/>
    <property type="match status" value="1"/>
</dbReference>
<evidence type="ECO:0000313" key="3">
    <source>
        <dbReference type="Proteomes" id="UP000092631"/>
    </source>
</evidence>
<dbReference type="Proteomes" id="UP000092631">
    <property type="component" value="Chromosome"/>
</dbReference>
<reference evidence="3" key="1">
    <citation type="submission" date="2016-04" db="EMBL/GenBank/DDBJ databases">
        <title>Complete Genome Sequences of Twelve Strains of a Stable Defined Moderately Diverse Mouse Microbiota 2 (sDMDMm2).</title>
        <authorList>
            <person name="Uchimura Y."/>
            <person name="Wyss M."/>
            <person name="Brugiroux S."/>
            <person name="Limenitakis J.P."/>
            <person name="Stecher B."/>
            <person name="McCoy K.D."/>
            <person name="Macpherson A.J."/>
        </authorList>
    </citation>
    <scope>NUCLEOTIDE SEQUENCE [LARGE SCALE GENOMIC DNA]</scope>
    <source>
        <strain evidence="3">I48</strain>
    </source>
</reference>
<evidence type="ECO:0000313" key="2">
    <source>
        <dbReference type="EMBL" id="ANU56802.1"/>
    </source>
</evidence>
<name>A0A1C7GZ07_9BACE</name>
<feature type="domain" description="NTF2 fold immunity protein" evidence="1">
    <location>
        <begin position="11"/>
        <end position="141"/>
    </location>
</feature>
<dbReference type="AlphaFoldDB" id="A0A1C7GZ07"/>
<dbReference type="OrthoDB" id="1046487at2"/>
<gene>
    <name evidence="2" type="ORF">A4V03_03760</name>
</gene>
<dbReference type="GeneID" id="82186243"/>
<proteinExistence type="predicted"/>
<organism evidence="2 3">
    <name type="scientific">Bacteroides caecimuris</name>
    <dbReference type="NCBI Taxonomy" id="1796613"/>
    <lineage>
        <taxon>Bacteria</taxon>
        <taxon>Pseudomonadati</taxon>
        <taxon>Bacteroidota</taxon>
        <taxon>Bacteroidia</taxon>
        <taxon>Bacteroidales</taxon>
        <taxon>Bacteroidaceae</taxon>
        <taxon>Bacteroides</taxon>
    </lineage>
</organism>
<keyword evidence="3" id="KW-1185">Reference proteome</keyword>
<accession>A0A1C7GZ07</accession>
<dbReference type="KEGG" id="bcae:A4V03_03760"/>